<evidence type="ECO:0000313" key="2">
    <source>
        <dbReference type="Proteomes" id="UP000187485"/>
    </source>
</evidence>
<evidence type="ECO:0000313" key="1">
    <source>
        <dbReference type="EMBL" id="GAV22314.1"/>
    </source>
</evidence>
<organism evidence="1 2">
    <name type="scientific">Carboxydothermus pertinax</name>
    <dbReference type="NCBI Taxonomy" id="870242"/>
    <lineage>
        <taxon>Bacteria</taxon>
        <taxon>Bacillati</taxon>
        <taxon>Bacillota</taxon>
        <taxon>Clostridia</taxon>
        <taxon>Thermoanaerobacterales</taxon>
        <taxon>Thermoanaerobacteraceae</taxon>
        <taxon>Carboxydothermus</taxon>
    </lineage>
</organism>
<name>A0A1L8CTX6_9THEO</name>
<comment type="caution">
    <text evidence="1">The sequence shown here is derived from an EMBL/GenBank/DDBJ whole genome shotgun (WGS) entry which is preliminary data.</text>
</comment>
<keyword evidence="2" id="KW-1185">Reference proteome</keyword>
<reference evidence="2" key="1">
    <citation type="submission" date="2016-12" db="EMBL/GenBank/DDBJ databases">
        <title>Draft Genome Sequences od Carboxydothermus pertinax and islandicus, Hydrogenogenic Carboxydotrophic Bacteria.</title>
        <authorList>
            <person name="Fukuyama Y."/>
            <person name="Ohmae K."/>
            <person name="Yoneda Y."/>
            <person name="Yoshida T."/>
            <person name="Sako Y."/>
        </authorList>
    </citation>
    <scope>NUCLEOTIDE SEQUENCE [LARGE SCALE GENOMIC DNA]</scope>
    <source>
        <strain evidence="2">Ug1</strain>
    </source>
</reference>
<dbReference type="Proteomes" id="UP000187485">
    <property type="component" value="Unassembled WGS sequence"/>
</dbReference>
<proteinExistence type="predicted"/>
<protein>
    <submittedName>
        <fullName evidence="1">Uncharacterized protein</fullName>
    </submittedName>
</protein>
<dbReference type="STRING" id="870242.cpu_08240"/>
<dbReference type="AlphaFoldDB" id="A0A1L8CTX6"/>
<sequence length="166" mass="18281">MKKVITASFKSLEQAERAIDLIGNARLANSYVSLICPVNPYTTKKFNEEYAEEITGTGEIGILHDFHGVLVEMPLFEIPEIGKVATAGPIAGDLAKKGLYKALLPLGFTENKIKKIKKALKQNEVVVIIETEEEKVNEAANILADFGGRQVEKWNPHLERASIPHG</sequence>
<accession>A0A1L8CTX6</accession>
<dbReference type="EMBL" id="BDJK01000011">
    <property type="protein sequence ID" value="GAV22314.1"/>
    <property type="molecule type" value="Genomic_DNA"/>
</dbReference>
<gene>
    <name evidence="1" type="ORF">cpu_08240</name>
</gene>
<dbReference type="OrthoDB" id="1796441at2"/>
<dbReference type="RefSeq" id="WP_075858800.1">
    <property type="nucleotide sequence ID" value="NZ_BDJK01000011.1"/>
</dbReference>